<accession>A0A1K1RT06</accession>
<dbReference type="InterPro" id="IPR020846">
    <property type="entry name" value="MFS_dom"/>
</dbReference>
<feature type="transmembrane region" description="Helical" evidence="6">
    <location>
        <begin position="208"/>
        <end position="227"/>
    </location>
</feature>
<dbReference type="GO" id="GO:0022857">
    <property type="term" value="F:transmembrane transporter activity"/>
    <property type="evidence" value="ECO:0007669"/>
    <property type="project" value="InterPro"/>
</dbReference>
<dbReference type="Proteomes" id="UP000183788">
    <property type="component" value="Unassembled WGS sequence"/>
</dbReference>
<feature type="transmembrane region" description="Helical" evidence="6">
    <location>
        <begin position="320"/>
        <end position="343"/>
    </location>
</feature>
<dbReference type="OrthoDB" id="9807274at2"/>
<dbReference type="GO" id="GO:0005886">
    <property type="term" value="C:plasma membrane"/>
    <property type="evidence" value="ECO:0007669"/>
    <property type="project" value="TreeGrafter"/>
</dbReference>
<feature type="transmembrane region" description="Helical" evidence="6">
    <location>
        <begin position="264"/>
        <end position="283"/>
    </location>
</feature>
<feature type="domain" description="Major facilitator superfamily (MFS) profile" evidence="7">
    <location>
        <begin position="14"/>
        <end position="352"/>
    </location>
</feature>
<protein>
    <submittedName>
        <fullName evidence="9">MFS transporter</fullName>
    </submittedName>
    <submittedName>
        <fullName evidence="8">Major Facilitator Superfamily protein</fullName>
    </submittedName>
</protein>
<dbReference type="AlphaFoldDB" id="A0A1K1RT06"/>
<keyword evidence="3 6" id="KW-0812">Transmembrane</keyword>
<dbReference type="InterPro" id="IPR011701">
    <property type="entry name" value="MFS"/>
</dbReference>
<dbReference type="Gene3D" id="1.20.1250.20">
    <property type="entry name" value="MFS general substrate transporter like domains"/>
    <property type="match status" value="1"/>
</dbReference>
<comment type="subcellular location">
    <subcellularLocation>
        <location evidence="1">Endomembrane system</location>
        <topology evidence="1">Multi-pass membrane protein</topology>
    </subcellularLocation>
</comment>
<evidence type="ECO:0000256" key="4">
    <source>
        <dbReference type="ARBA" id="ARBA00022989"/>
    </source>
</evidence>
<dbReference type="PANTHER" id="PTHR23501:SF191">
    <property type="entry name" value="VACUOLAR BASIC AMINO ACID TRANSPORTER 4"/>
    <property type="match status" value="1"/>
</dbReference>
<dbReference type="PROSITE" id="PS50850">
    <property type="entry name" value="MFS"/>
    <property type="match status" value="1"/>
</dbReference>
<gene>
    <name evidence="8" type="ORF">SAMN05661012_04177</name>
    <name evidence="9" type="ORF">SR876_10705</name>
</gene>
<proteinExistence type="predicted"/>
<dbReference type="GO" id="GO:0012505">
    <property type="term" value="C:endomembrane system"/>
    <property type="evidence" value="ECO:0007669"/>
    <property type="project" value="UniProtKB-SubCell"/>
</dbReference>
<keyword evidence="2" id="KW-0813">Transport</keyword>
<evidence type="ECO:0000256" key="2">
    <source>
        <dbReference type="ARBA" id="ARBA00022448"/>
    </source>
</evidence>
<organism evidence="8 10">
    <name type="scientific">Chitinophaga sancti</name>
    <dbReference type="NCBI Taxonomy" id="1004"/>
    <lineage>
        <taxon>Bacteria</taxon>
        <taxon>Pseudomonadati</taxon>
        <taxon>Bacteroidota</taxon>
        <taxon>Chitinophagia</taxon>
        <taxon>Chitinophagales</taxon>
        <taxon>Chitinophagaceae</taxon>
        <taxon>Chitinophaga</taxon>
    </lineage>
</organism>
<dbReference type="EMBL" id="CP140154">
    <property type="protein sequence ID" value="WQG91976.1"/>
    <property type="molecule type" value="Genomic_DNA"/>
</dbReference>
<feature type="transmembrane region" description="Helical" evidence="6">
    <location>
        <begin position="105"/>
        <end position="126"/>
    </location>
</feature>
<dbReference type="SUPFAM" id="SSF103473">
    <property type="entry name" value="MFS general substrate transporter"/>
    <property type="match status" value="1"/>
</dbReference>
<reference evidence="8 10" key="1">
    <citation type="submission" date="2016-11" db="EMBL/GenBank/DDBJ databases">
        <authorList>
            <person name="Jaros S."/>
            <person name="Januszkiewicz K."/>
            <person name="Wedrychowicz H."/>
        </authorList>
    </citation>
    <scope>NUCLEOTIDE SEQUENCE [LARGE SCALE GENOMIC DNA]</scope>
    <source>
        <strain evidence="8 10">DSM 784</strain>
    </source>
</reference>
<evidence type="ECO:0000259" key="7">
    <source>
        <dbReference type="PROSITE" id="PS50850"/>
    </source>
</evidence>
<keyword evidence="4 6" id="KW-1133">Transmembrane helix</keyword>
<keyword evidence="5 6" id="KW-0472">Membrane</keyword>
<dbReference type="STRING" id="1004.SAMN05661012_04177"/>
<keyword evidence="11" id="KW-1185">Reference proteome</keyword>
<feature type="transmembrane region" description="Helical" evidence="6">
    <location>
        <begin position="138"/>
        <end position="160"/>
    </location>
</feature>
<evidence type="ECO:0000256" key="6">
    <source>
        <dbReference type="SAM" id="Phobius"/>
    </source>
</evidence>
<evidence type="ECO:0000313" key="10">
    <source>
        <dbReference type="Proteomes" id="UP000183788"/>
    </source>
</evidence>
<feature type="transmembrane region" description="Helical" evidence="6">
    <location>
        <begin position="79"/>
        <end position="99"/>
    </location>
</feature>
<dbReference type="InterPro" id="IPR036259">
    <property type="entry name" value="MFS_trans_sf"/>
</dbReference>
<feature type="transmembrane region" description="Helical" evidence="6">
    <location>
        <begin position="239"/>
        <end position="257"/>
    </location>
</feature>
<name>A0A1K1RT06_9BACT</name>
<feature type="transmembrane region" description="Helical" evidence="6">
    <location>
        <begin position="12"/>
        <end position="32"/>
    </location>
</feature>
<dbReference type="EMBL" id="FPIZ01000014">
    <property type="protein sequence ID" value="SFW75010.1"/>
    <property type="molecule type" value="Genomic_DNA"/>
</dbReference>
<evidence type="ECO:0000256" key="1">
    <source>
        <dbReference type="ARBA" id="ARBA00004127"/>
    </source>
</evidence>
<evidence type="ECO:0000256" key="3">
    <source>
        <dbReference type="ARBA" id="ARBA00022692"/>
    </source>
</evidence>
<dbReference type="PANTHER" id="PTHR23501">
    <property type="entry name" value="MAJOR FACILITATOR SUPERFAMILY"/>
    <property type="match status" value="1"/>
</dbReference>
<dbReference type="RefSeq" id="WP_072363175.1">
    <property type="nucleotide sequence ID" value="NZ_CP139972.1"/>
</dbReference>
<evidence type="ECO:0000313" key="11">
    <source>
        <dbReference type="Proteomes" id="UP001326715"/>
    </source>
</evidence>
<evidence type="ECO:0000313" key="9">
    <source>
        <dbReference type="EMBL" id="WQG91976.1"/>
    </source>
</evidence>
<feature type="transmembrane region" description="Helical" evidence="6">
    <location>
        <begin position="52"/>
        <end position="72"/>
    </location>
</feature>
<evidence type="ECO:0000313" key="8">
    <source>
        <dbReference type="EMBL" id="SFW75010.1"/>
    </source>
</evidence>
<dbReference type="Proteomes" id="UP001326715">
    <property type="component" value="Chromosome"/>
</dbReference>
<feature type="transmembrane region" description="Helical" evidence="6">
    <location>
        <begin position="166"/>
        <end position="188"/>
    </location>
</feature>
<evidence type="ECO:0000256" key="5">
    <source>
        <dbReference type="ARBA" id="ARBA00023136"/>
    </source>
</evidence>
<reference evidence="9 11" key="2">
    <citation type="submission" date="2023-11" db="EMBL/GenBank/DDBJ databases">
        <title>MicrobeMod: A computational toolkit for identifying prokaryotic methylation and restriction-modification with nanopore sequencing.</title>
        <authorList>
            <person name="Crits-Christoph A."/>
            <person name="Kang S.C."/>
            <person name="Lee H."/>
            <person name="Ostrov N."/>
        </authorList>
    </citation>
    <scope>NUCLEOTIDE SEQUENCE [LARGE SCALE GENOMIC DNA]</scope>
    <source>
        <strain evidence="9 11">ATCC 23090</strain>
    </source>
</reference>
<dbReference type="Pfam" id="PF07690">
    <property type="entry name" value="MFS_1"/>
    <property type="match status" value="1"/>
</dbReference>
<sequence>MNNFIESGFRRVFVTLTAMFCIIMAVLGESAIRVALGDISVNLGVTSGELNLVMIAYLLAGLLIAPFCSWFSSLLGRKNFLLVAIGFFVAGAFFCGNANVITSLILFRFLQGIGGGAMLILSHTVITESWPVEKRATSQLFVALGLMIGAGLSAPAGGYITDNFGWLFVFFANIPLGVIAGVLVLVFVRNGSYTPGSWSNVLANSTMWAGIALSFVLAFFTAFLGNMVNTTVVFLHNPFLSTFVILTVMLVLAALILDKKKDSLPYVVAIGLLIFGITGYFAVKGWNIMELRSVGMGILSLSVSAMVVSKLEGQEIGKGIALYHIARLVGSALGFVFFSIYAATGNTILWIY</sequence>